<dbReference type="Proteomes" id="UP000824049">
    <property type="component" value="Unassembled WGS sequence"/>
</dbReference>
<accession>A0A9D2EK50</accession>
<evidence type="ECO:0000313" key="3">
    <source>
        <dbReference type="Proteomes" id="UP000824049"/>
    </source>
</evidence>
<reference evidence="2" key="2">
    <citation type="submission" date="2021-04" db="EMBL/GenBank/DDBJ databases">
        <authorList>
            <person name="Gilroy R."/>
        </authorList>
    </citation>
    <scope>NUCLEOTIDE SEQUENCE</scope>
    <source>
        <strain evidence="2">CHK179-28034</strain>
    </source>
</reference>
<dbReference type="AlphaFoldDB" id="A0A9D2EK50"/>
<name>A0A9D2EK50_9FIRM</name>
<dbReference type="EMBL" id="DXBR01000024">
    <property type="protein sequence ID" value="HIZ38717.1"/>
    <property type="molecule type" value="Genomic_DNA"/>
</dbReference>
<sequence length="249" mass="27994">MMKQGGAENPPGKNRPRIAVVLMASGSGKRYGKNKLLEYFGGRPLFAHALCRAAESGADSICVVTRYPEIREYVERWKNAGAGSSVDPGAFEESGSFVSSAEPGSIRVIWNDHPERGISQSLRLGLDAQREADGCCFMVCDQPMLKTETLRRMFRAFRESPDDICVCSDGRRRGNPVLFPKDLFRELMQLNGDSGGRQIMKKYPQRIREIIVERPEELYDIDSAENMEFLREHPAGSGHTDENTDRVFR</sequence>
<dbReference type="PANTHER" id="PTHR43777:SF1">
    <property type="entry name" value="MOLYBDENUM COFACTOR CYTIDYLYLTRANSFERASE"/>
    <property type="match status" value="1"/>
</dbReference>
<feature type="domain" description="MobA-like NTP transferase" evidence="1">
    <location>
        <begin position="20"/>
        <end position="203"/>
    </location>
</feature>
<dbReference type="GO" id="GO:0016779">
    <property type="term" value="F:nucleotidyltransferase activity"/>
    <property type="evidence" value="ECO:0007669"/>
    <property type="project" value="UniProtKB-ARBA"/>
</dbReference>
<organism evidence="2 3">
    <name type="scientific">Candidatus Anaerobutyricum stercoris</name>
    <dbReference type="NCBI Taxonomy" id="2838457"/>
    <lineage>
        <taxon>Bacteria</taxon>
        <taxon>Bacillati</taxon>
        <taxon>Bacillota</taxon>
        <taxon>Clostridia</taxon>
        <taxon>Lachnospirales</taxon>
        <taxon>Lachnospiraceae</taxon>
        <taxon>Anaerobutyricum</taxon>
    </lineage>
</organism>
<evidence type="ECO:0000313" key="2">
    <source>
        <dbReference type="EMBL" id="HIZ38717.1"/>
    </source>
</evidence>
<dbReference type="Pfam" id="PF12804">
    <property type="entry name" value="NTP_transf_3"/>
    <property type="match status" value="1"/>
</dbReference>
<comment type="caution">
    <text evidence="2">The sequence shown here is derived from an EMBL/GenBank/DDBJ whole genome shotgun (WGS) entry which is preliminary data.</text>
</comment>
<dbReference type="CDD" id="cd04182">
    <property type="entry name" value="GT_2_like_f"/>
    <property type="match status" value="1"/>
</dbReference>
<dbReference type="SUPFAM" id="SSF53448">
    <property type="entry name" value="Nucleotide-diphospho-sugar transferases"/>
    <property type="match status" value="1"/>
</dbReference>
<dbReference type="InterPro" id="IPR029044">
    <property type="entry name" value="Nucleotide-diphossugar_trans"/>
</dbReference>
<reference evidence="2" key="1">
    <citation type="journal article" date="2021" name="PeerJ">
        <title>Extensive microbial diversity within the chicken gut microbiome revealed by metagenomics and culture.</title>
        <authorList>
            <person name="Gilroy R."/>
            <person name="Ravi A."/>
            <person name="Getino M."/>
            <person name="Pursley I."/>
            <person name="Horton D.L."/>
            <person name="Alikhan N.F."/>
            <person name="Baker D."/>
            <person name="Gharbi K."/>
            <person name="Hall N."/>
            <person name="Watson M."/>
            <person name="Adriaenssens E.M."/>
            <person name="Foster-Nyarko E."/>
            <person name="Jarju S."/>
            <person name="Secka A."/>
            <person name="Antonio M."/>
            <person name="Oren A."/>
            <person name="Chaudhuri R.R."/>
            <person name="La Ragione R."/>
            <person name="Hildebrand F."/>
            <person name="Pallen M.J."/>
        </authorList>
    </citation>
    <scope>NUCLEOTIDE SEQUENCE</scope>
    <source>
        <strain evidence="2">CHK179-28034</strain>
    </source>
</reference>
<dbReference type="InterPro" id="IPR025877">
    <property type="entry name" value="MobA-like_NTP_Trfase"/>
</dbReference>
<gene>
    <name evidence="2" type="ORF">H9968_02150</name>
</gene>
<proteinExistence type="predicted"/>
<protein>
    <submittedName>
        <fullName evidence="2">Nucleotidyltransferase family protein</fullName>
    </submittedName>
</protein>
<evidence type="ECO:0000259" key="1">
    <source>
        <dbReference type="Pfam" id="PF12804"/>
    </source>
</evidence>
<dbReference type="PANTHER" id="PTHR43777">
    <property type="entry name" value="MOLYBDENUM COFACTOR CYTIDYLYLTRANSFERASE"/>
    <property type="match status" value="1"/>
</dbReference>
<dbReference type="Gene3D" id="3.90.550.10">
    <property type="entry name" value="Spore Coat Polysaccharide Biosynthesis Protein SpsA, Chain A"/>
    <property type="match status" value="1"/>
</dbReference>